<accession>A0AAD7C195</accession>
<keyword evidence="2" id="KW-1185">Reference proteome</keyword>
<dbReference type="PANTHER" id="PTHR28037">
    <property type="entry name" value="ALCOHOL O-ACETYLTRANSFERASE 1-RELATED"/>
    <property type="match status" value="1"/>
</dbReference>
<protein>
    <submittedName>
        <fullName evidence="1">Alcohol acetyltransferase</fullName>
    </submittedName>
</protein>
<dbReference type="AlphaFoldDB" id="A0AAD7C195"/>
<reference evidence="1" key="1">
    <citation type="submission" date="2023-03" db="EMBL/GenBank/DDBJ databases">
        <title>Massive genome expansion in bonnet fungi (Mycena s.s.) driven by repeated elements and novel gene families across ecological guilds.</title>
        <authorList>
            <consortium name="Lawrence Berkeley National Laboratory"/>
            <person name="Harder C.B."/>
            <person name="Miyauchi S."/>
            <person name="Viragh M."/>
            <person name="Kuo A."/>
            <person name="Thoen E."/>
            <person name="Andreopoulos B."/>
            <person name="Lu D."/>
            <person name="Skrede I."/>
            <person name="Drula E."/>
            <person name="Henrissat B."/>
            <person name="Morin E."/>
            <person name="Kohler A."/>
            <person name="Barry K."/>
            <person name="LaButti K."/>
            <person name="Morin E."/>
            <person name="Salamov A."/>
            <person name="Lipzen A."/>
            <person name="Mereny Z."/>
            <person name="Hegedus B."/>
            <person name="Baldrian P."/>
            <person name="Stursova M."/>
            <person name="Weitz H."/>
            <person name="Taylor A."/>
            <person name="Grigoriev I.V."/>
            <person name="Nagy L.G."/>
            <person name="Martin F."/>
            <person name="Kauserud H."/>
        </authorList>
    </citation>
    <scope>NUCLEOTIDE SEQUENCE</scope>
    <source>
        <strain evidence="1">9284</strain>
    </source>
</reference>
<dbReference type="SUPFAM" id="SSF52777">
    <property type="entry name" value="CoA-dependent acyltransferases"/>
    <property type="match status" value="2"/>
</dbReference>
<dbReference type="Gene3D" id="3.30.559.10">
    <property type="entry name" value="Chloramphenicol acetyltransferase-like domain"/>
    <property type="match status" value="1"/>
</dbReference>
<evidence type="ECO:0000313" key="1">
    <source>
        <dbReference type="EMBL" id="KAJ7636460.1"/>
    </source>
</evidence>
<organism evidence="1 2">
    <name type="scientific">Roridomyces roridus</name>
    <dbReference type="NCBI Taxonomy" id="1738132"/>
    <lineage>
        <taxon>Eukaryota</taxon>
        <taxon>Fungi</taxon>
        <taxon>Dikarya</taxon>
        <taxon>Basidiomycota</taxon>
        <taxon>Agaricomycotina</taxon>
        <taxon>Agaricomycetes</taxon>
        <taxon>Agaricomycetidae</taxon>
        <taxon>Agaricales</taxon>
        <taxon>Marasmiineae</taxon>
        <taxon>Mycenaceae</taxon>
        <taxon>Roridomyces</taxon>
    </lineage>
</organism>
<dbReference type="InterPro" id="IPR023213">
    <property type="entry name" value="CAT-like_dom_sf"/>
</dbReference>
<dbReference type="Pfam" id="PF07247">
    <property type="entry name" value="AATase"/>
    <property type="match status" value="1"/>
</dbReference>
<dbReference type="InterPro" id="IPR010828">
    <property type="entry name" value="Atf2/Sli1-like"/>
</dbReference>
<evidence type="ECO:0000313" key="2">
    <source>
        <dbReference type="Proteomes" id="UP001221142"/>
    </source>
</evidence>
<proteinExistence type="predicted"/>
<comment type="caution">
    <text evidence="1">The sequence shown here is derived from an EMBL/GenBank/DDBJ whole genome shotgun (WGS) entry which is preliminary data.</text>
</comment>
<dbReference type="PANTHER" id="PTHR28037:SF1">
    <property type="entry name" value="ALCOHOL O-ACETYLTRANSFERASE 1-RELATED"/>
    <property type="match status" value="1"/>
</dbReference>
<dbReference type="Proteomes" id="UP001221142">
    <property type="component" value="Unassembled WGS sequence"/>
</dbReference>
<dbReference type="EMBL" id="JARKIF010000006">
    <property type="protein sequence ID" value="KAJ7636460.1"/>
    <property type="molecule type" value="Genomic_DNA"/>
</dbReference>
<dbReference type="Gene3D" id="3.30.559.30">
    <property type="entry name" value="Nonribosomal peptide synthetase, condensation domain"/>
    <property type="match status" value="1"/>
</dbReference>
<gene>
    <name evidence="1" type="ORF">FB45DRAFT_1138125</name>
</gene>
<dbReference type="InterPro" id="IPR052058">
    <property type="entry name" value="Alcohol_O-acetyltransferase"/>
</dbReference>
<name>A0AAD7C195_9AGAR</name>
<sequence length="435" mass="48221">MSGKKLRQLGNLEKYSVARVFLGLDTCLAMAGKYTTAENTPLTTDILFPALRTVLETHPVLGVRVDGKHTSNDVAFFRLPSVDLSRVVEFSESHDLQAALEKWFTRRFEDSLEDMPLWRVEVLSDNTIIFAMHHAIGDGIALTVFHKSLFRALQQPVYTDADSSVVVTVPDKPLPPPIEAIIDVRPSLRTALDIIFHTFAPRYWNRNTYAWTGNPCPPTLTKIQTQVCLLTFSPSETDKFSRLCRSHNATVSSALYELGVCGLSRLVAETPDNAKSKSKYRTVDVEFPISLRGLTGTPDDIFSYCASCFNSYPSLQGTAAEFSWTRAARMATVLKEQRKASVQLLGFLSWGAGRYKKVMYGYLGKKRTVGLRISNPGRFVLPDGCDSVIGPAIKMTVIGSPEGGLHFTFTWGKDSVDGALVEDFVGMFREVLLGL</sequence>